<protein>
    <recommendedName>
        <fullName evidence="1">Aminoglycoside phosphotransferase domain-containing protein</fullName>
    </recommendedName>
</protein>
<evidence type="ECO:0000259" key="1">
    <source>
        <dbReference type="Pfam" id="PF01636"/>
    </source>
</evidence>
<evidence type="ECO:0000313" key="3">
    <source>
        <dbReference type="Proteomes" id="UP000050471"/>
    </source>
</evidence>
<dbReference type="Gene3D" id="3.90.1200.10">
    <property type="match status" value="1"/>
</dbReference>
<dbReference type="OrthoDB" id="9809275at2"/>
<reference evidence="2 3" key="1">
    <citation type="submission" date="2015-09" db="EMBL/GenBank/DDBJ databases">
        <title>Draft genome sequence of Aliiroseovarius crassostreae CV919-312TSm, the causative agent of Roseovarius Oyster Disease (formerly Juvenile Oyster Disease).</title>
        <authorList>
            <person name="Kessner L."/>
            <person name="Spinard E."/>
            <person name="Nelson D."/>
        </authorList>
    </citation>
    <scope>NUCLEOTIDE SEQUENCE [LARGE SCALE GENOMIC DNA]</scope>
    <source>
        <strain evidence="2 3">CV919-312</strain>
    </source>
</reference>
<sequence length="335" mass="37280">MTRETLKVAFLNENGLSAAPRTPLAGDASSRRYERVTDKGRSLVLMDDPSDTGQSLTVFLHMTAHLRQLNLSAPEIIAVDLPHGFALLEDLGDTVFAREVLRDPTLELPLYLAATELFEPLHHGPLPEGIPLYGPSEMAQATDLAFLWYQTDKQSVLSTEAKAAMSNLETLLRHLSAPTVLSLRDYHAENLLWLPDREGPARVGLLDYQDAVATDPIYDLVSLIRDARRDVHPDIANQCLSHFATMKGMSTKDTRFAAALIAVQRNLRILGIFARLARQMGKPGYVDLIPRVWRMLQQDLDHPELSGLKTQLRPLLPDPTPAFLTRLRSPCPTPS</sequence>
<dbReference type="Gene3D" id="3.30.200.20">
    <property type="entry name" value="Phosphorylase Kinase, domain 1"/>
    <property type="match status" value="1"/>
</dbReference>
<accession>A0A0P7KHA0</accession>
<dbReference type="STRING" id="154981.AKJ29_00735"/>
<dbReference type="SUPFAM" id="SSF56112">
    <property type="entry name" value="Protein kinase-like (PK-like)"/>
    <property type="match status" value="1"/>
</dbReference>
<dbReference type="EMBL" id="LKBA01000011">
    <property type="protein sequence ID" value="KPN62733.1"/>
    <property type="molecule type" value="Genomic_DNA"/>
</dbReference>
<evidence type="ECO:0000313" key="2">
    <source>
        <dbReference type="EMBL" id="KPN62733.1"/>
    </source>
</evidence>
<dbReference type="Proteomes" id="UP000050471">
    <property type="component" value="Unassembled WGS sequence"/>
</dbReference>
<dbReference type="RefSeq" id="WP_055191218.1">
    <property type="nucleotide sequence ID" value="NZ_FPBS01000028.1"/>
</dbReference>
<name>A0A0P7KHA0_9RHOB</name>
<dbReference type="AlphaFoldDB" id="A0A0P7KHA0"/>
<organism evidence="2 3">
    <name type="scientific">Aliiroseovarius crassostreae</name>
    <dbReference type="NCBI Taxonomy" id="154981"/>
    <lineage>
        <taxon>Bacteria</taxon>
        <taxon>Pseudomonadati</taxon>
        <taxon>Pseudomonadota</taxon>
        <taxon>Alphaproteobacteria</taxon>
        <taxon>Rhodobacterales</taxon>
        <taxon>Paracoccaceae</taxon>
        <taxon>Aliiroseovarius</taxon>
    </lineage>
</organism>
<comment type="caution">
    <text evidence="2">The sequence shown here is derived from an EMBL/GenBank/DDBJ whole genome shotgun (WGS) entry which is preliminary data.</text>
</comment>
<dbReference type="InterPro" id="IPR011009">
    <property type="entry name" value="Kinase-like_dom_sf"/>
</dbReference>
<gene>
    <name evidence="2" type="ORF">AKJ29_00735</name>
</gene>
<dbReference type="Pfam" id="PF01636">
    <property type="entry name" value="APH"/>
    <property type="match status" value="1"/>
</dbReference>
<dbReference type="InterPro" id="IPR002575">
    <property type="entry name" value="Aminoglycoside_PTrfase"/>
</dbReference>
<feature type="domain" description="Aminoglycoside phosphotransferase" evidence="1">
    <location>
        <begin position="22"/>
        <end position="234"/>
    </location>
</feature>
<keyword evidence="3" id="KW-1185">Reference proteome</keyword>
<proteinExistence type="predicted"/>